<keyword evidence="2" id="KW-1185">Reference proteome</keyword>
<protein>
    <submittedName>
        <fullName evidence="1">Uncharacterized protein</fullName>
    </submittedName>
</protein>
<reference evidence="1 2" key="1">
    <citation type="submission" date="2018-11" db="EMBL/GenBank/DDBJ databases">
        <authorList>
            <consortium name="Pathogen Informatics"/>
        </authorList>
    </citation>
    <scope>NUCLEOTIDE SEQUENCE [LARGE SCALE GENOMIC DNA]</scope>
    <source>
        <strain>Denwood</strain>
        <strain evidence="2">Zambia</strain>
    </source>
</reference>
<dbReference type="EMBL" id="UZAL01029539">
    <property type="protein sequence ID" value="VDP48866.1"/>
    <property type="molecule type" value="Genomic_DNA"/>
</dbReference>
<evidence type="ECO:0000313" key="1">
    <source>
        <dbReference type="EMBL" id="VDP48866.1"/>
    </source>
</evidence>
<proteinExistence type="predicted"/>
<accession>A0A183P4G0</accession>
<sequence length="288" mass="32055">MEGSPRFQKDILCSPLKWQSHADYSFTSESKRLFALVLNVCFHKFFTVYGKSLMNFFTQFLELWNSRFPGDNKAPQLDCLKADQFSSVADQKRALEEHSCKLSMTIEELRQKIDYDSFTKEYLQKCIQKLGAISQVFSEFEHVGPKVSGSSSSQLSHISNFPGDISSNIFSQNTTPCFTNNPSNFSLLPQCIASSLINSASPLLAAVATSTAPFLFPSTLTHFSCPDVINTAIAQSLVGIRTYCVDCLDIALGDKVYKQRWIVDSNGIQDARLVLPGTRQLDLPASQS</sequence>
<organism evidence="1 2">
    <name type="scientific">Schistosoma mattheei</name>
    <dbReference type="NCBI Taxonomy" id="31246"/>
    <lineage>
        <taxon>Eukaryota</taxon>
        <taxon>Metazoa</taxon>
        <taxon>Spiralia</taxon>
        <taxon>Lophotrochozoa</taxon>
        <taxon>Platyhelminthes</taxon>
        <taxon>Trematoda</taxon>
        <taxon>Digenea</taxon>
        <taxon>Strigeidida</taxon>
        <taxon>Schistosomatoidea</taxon>
        <taxon>Schistosomatidae</taxon>
        <taxon>Schistosoma</taxon>
    </lineage>
</organism>
<gene>
    <name evidence="1" type="ORF">SMTD_LOCUS9246</name>
</gene>
<dbReference type="Proteomes" id="UP000269396">
    <property type="component" value="Unassembled WGS sequence"/>
</dbReference>
<name>A0A183P4G0_9TREM</name>
<evidence type="ECO:0000313" key="2">
    <source>
        <dbReference type="Proteomes" id="UP000269396"/>
    </source>
</evidence>
<dbReference type="AlphaFoldDB" id="A0A183P4G0"/>
<dbReference type="STRING" id="31246.A0A183P4G0"/>